<dbReference type="GO" id="GO:0016853">
    <property type="term" value="F:isomerase activity"/>
    <property type="evidence" value="ECO:0007669"/>
    <property type="project" value="InterPro"/>
</dbReference>
<protein>
    <submittedName>
        <fullName evidence="1">Aldose epimerase</fullName>
    </submittedName>
</protein>
<dbReference type="EMBL" id="QHCT01000002">
    <property type="protein sequence ID" value="RHX90933.1"/>
    <property type="molecule type" value="Genomic_DNA"/>
</dbReference>
<dbReference type="Pfam" id="PF01263">
    <property type="entry name" value="Aldose_epim"/>
    <property type="match status" value="1"/>
</dbReference>
<dbReference type="GO" id="GO:0030246">
    <property type="term" value="F:carbohydrate binding"/>
    <property type="evidence" value="ECO:0007669"/>
    <property type="project" value="InterPro"/>
</dbReference>
<organism evidence="1 2">
    <name type="scientific">Leptospira stimsonii</name>
    <dbReference type="NCBI Taxonomy" id="2202203"/>
    <lineage>
        <taxon>Bacteria</taxon>
        <taxon>Pseudomonadati</taxon>
        <taxon>Spirochaetota</taxon>
        <taxon>Spirochaetia</taxon>
        <taxon>Leptospirales</taxon>
        <taxon>Leptospiraceae</taxon>
        <taxon>Leptospira</taxon>
    </lineage>
</organism>
<sequence length="301" mass="34573">MTEIASEHSRLKLNEAGNQILSWIWKHPVTEKNLEIIAGYDSTERFFSSGSYLMFPWVNRHTAETIQLCEETISLRDLGTKDAKGYPSHGLAYSWRRSVIDRTDHSVLFELVPDESVSLTPLAKIRVREEYSLHTISREEVLTLRTFFQNENSIPFRFCYGYHPYFRIHSQSSSAQLRSNLKKQIPLQEDLIPVYPIYGVETDVFDLEKIPKLDSLFYGEEPNVLLQVRNEAYQVAIHSYADDSTEIPLSYMQIYTDFAGNRIAIEPMSAPGNAYLHGFSLTTLLPEEEKSGCFQISLSVL</sequence>
<accession>A0A396Z9S5</accession>
<dbReference type="SUPFAM" id="SSF74650">
    <property type="entry name" value="Galactose mutarotase-like"/>
    <property type="match status" value="1"/>
</dbReference>
<comment type="caution">
    <text evidence="1">The sequence shown here is derived from an EMBL/GenBank/DDBJ whole genome shotgun (WGS) entry which is preliminary data.</text>
</comment>
<dbReference type="InterPro" id="IPR008183">
    <property type="entry name" value="Aldose_1/G6P_1-epimerase"/>
</dbReference>
<name>A0A396Z9S5_9LEPT</name>
<evidence type="ECO:0000313" key="2">
    <source>
        <dbReference type="Proteomes" id="UP000265798"/>
    </source>
</evidence>
<evidence type="ECO:0000313" key="1">
    <source>
        <dbReference type="EMBL" id="RHX90933.1"/>
    </source>
</evidence>
<proteinExistence type="predicted"/>
<dbReference type="InterPro" id="IPR011013">
    <property type="entry name" value="Gal_mutarotase_sf_dom"/>
</dbReference>
<dbReference type="RefSeq" id="WP_118968571.1">
    <property type="nucleotide sequence ID" value="NZ_QHCT01000002.1"/>
</dbReference>
<dbReference type="InterPro" id="IPR014718">
    <property type="entry name" value="GH-type_carb-bd"/>
</dbReference>
<dbReference type="GO" id="GO:0005975">
    <property type="term" value="P:carbohydrate metabolic process"/>
    <property type="evidence" value="ECO:0007669"/>
    <property type="project" value="InterPro"/>
</dbReference>
<dbReference type="AlphaFoldDB" id="A0A396Z9S5"/>
<dbReference type="Gene3D" id="2.70.98.10">
    <property type="match status" value="1"/>
</dbReference>
<dbReference type="OrthoDB" id="9808779at2"/>
<dbReference type="Proteomes" id="UP000265798">
    <property type="component" value="Unassembled WGS sequence"/>
</dbReference>
<reference evidence="2" key="1">
    <citation type="submission" date="2018-05" db="EMBL/GenBank/DDBJ databases">
        <title>Leptospira yasudae sp. nov. and Leptospira stimsonii sp. nov., two pathogenic species of the genus Leptospira isolated from environmental sources.</title>
        <authorList>
            <person name="Casanovas-Massana A."/>
            <person name="Hamond C."/>
            <person name="Santos L.A."/>
            <person name="Hacker K.P."/>
            <person name="Balassiano I."/>
            <person name="Medeiros M.A."/>
            <person name="Reis M.G."/>
            <person name="Ko A.I."/>
            <person name="Wunder E.A."/>
        </authorList>
    </citation>
    <scope>NUCLEOTIDE SEQUENCE [LARGE SCALE GENOMIC DNA]</scope>
    <source>
        <strain evidence="2">Yale</strain>
    </source>
</reference>
<gene>
    <name evidence="1" type="ORF">DLM75_09130</name>
</gene>